<keyword evidence="3" id="KW-0808">Transferase</keyword>
<protein>
    <submittedName>
        <fullName evidence="7">Glycosyltransferase</fullName>
    </submittedName>
</protein>
<dbReference type="EMBL" id="JBHRWI010000022">
    <property type="protein sequence ID" value="MFC3512308.1"/>
    <property type="molecule type" value="Genomic_DNA"/>
</dbReference>
<proteinExistence type="inferred from homology"/>
<dbReference type="InterPro" id="IPR048284">
    <property type="entry name" value="EryCIII-like_N"/>
</dbReference>
<evidence type="ECO:0000259" key="5">
    <source>
        <dbReference type="Pfam" id="PF06722"/>
    </source>
</evidence>
<reference evidence="8" key="1">
    <citation type="journal article" date="2019" name="Int. J. Syst. Evol. Microbiol.">
        <title>The Global Catalogue of Microorganisms (GCM) 10K type strain sequencing project: providing services to taxonomists for standard genome sequencing and annotation.</title>
        <authorList>
            <consortium name="The Broad Institute Genomics Platform"/>
            <consortium name="The Broad Institute Genome Sequencing Center for Infectious Disease"/>
            <person name="Wu L."/>
            <person name="Ma J."/>
        </authorList>
    </citation>
    <scope>NUCLEOTIDE SEQUENCE [LARGE SCALE GENOMIC DNA]</scope>
    <source>
        <strain evidence="8">CGMCC 4.7682</strain>
    </source>
</reference>
<evidence type="ECO:0000256" key="1">
    <source>
        <dbReference type="ARBA" id="ARBA00006962"/>
    </source>
</evidence>
<sequence>MKLLFSATPAFGHILPLVPLMQAAVEAGHSVALLSGAGFQAAITDELPPEVAFLGAGAMPGEFSEEAARRTGADVFHPTPAVIGEIFGGARIDLGLADSIDKAAGWHADLVIAEPFDAVAPLVAARLGIAWHRAGLGPALPAVISDEIDRAASARHDRPVPASSYLDPCPPQLQDPDWSPGSLVRPVRPRAHRRAKDVALELSEFDTPGKPTVLVTFGTIFSDPDVLSTAVAAVADSGANVLATLGSSLRHPTASQEIQADPRVRYVPFVPLSQLLDRADLVVGAGGVGTILGTLAHGLPMVLWPQGADQPINAARAAASGTAITVDSAAAIRAAVAEALENSVYRREARKVAAEIADRPDPGSVIAEIAQP</sequence>
<dbReference type="Gene3D" id="3.40.50.2000">
    <property type="entry name" value="Glycogen Phosphorylase B"/>
    <property type="match status" value="2"/>
</dbReference>
<dbReference type="PANTHER" id="PTHR48050:SF13">
    <property type="entry name" value="STEROL 3-BETA-GLUCOSYLTRANSFERASE UGT80A2"/>
    <property type="match status" value="1"/>
</dbReference>
<keyword evidence="8" id="KW-1185">Reference proteome</keyword>
<comment type="caution">
    <text evidence="7">The sequence shown here is derived from an EMBL/GenBank/DDBJ whole genome shotgun (WGS) entry which is preliminary data.</text>
</comment>
<accession>A0ABV7QJ14</accession>
<dbReference type="SUPFAM" id="SSF53756">
    <property type="entry name" value="UDP-Glycosyltransferase/glycogen phosphorylase"/>
    <property type="match status" value="1"/>
</dbReference>
<comment type="similarity">
    <text evidence="1">Belongs to the glycosyltransferase 28 family.</text>
</comment>
<dbReference type="RefSeq" id="WP_377870840.1">
    <property type="nucleotide sequence ID" value="NZ_JBHMAY010000025.1"/>
</dbReference>
<dbReference type="Pfam" id="PF21036">
    <property type="entry name" value="EryCIII-like_N"/>
    <property type="match status" value="1"/>
</dbReference>
<keyword evidence="2" id="KW-0328">Glycosyltransferase</keyword>
<dbReference type="PANTHER" id="PTHR48050">
    <property type="entry name" value="STEROL 3-BETA-GLUCOSYLTRANSFERASE"/>
    <property type="match status" value="1"/>
</dbReference>
<organism evidence="7 8">
    <name type="scientific">Amycolatopsis halotolerans</name>
    <dbReference type="NCBI Taxonomy" id="330083"/>
    <lineage>
        <taxon>Bacteria</taxon>
        <taxon>Bacillati</taxon>
        <taxon>Actinomycetota</taxon>
        <taxon>Actinomycetes</taxon>
        <taxon>Pseudonocardiales</taxon>
        <taxon>Pseudonocardiaceae</taxon>
        <taxon>Amycolatopsis</taxon>
    </lineage>
</organism>
<dbReference type="InterPro" id="IPR050426">
    <property type="entry name" value="Glycosyltransferase_28"/>
</dbReference>
<evidence type="ECO:0000256" key="2">
    <source>
        <dbReference type="ARBA" id="ARBA00022676"/>
    </source>
</evidence>
<feature type="domain" description="Erythromycin biosynthesis protein CIII-like C-terminal" evidence="5">
    <location>
        <begin position="259"/>
        <end position="369"/>
    </location>
</feature>
<dbReference type="Pfam" id="PF06722">
    <property type="entry name" value="EryCIII-like_C"/>
    <property type="match status" value="1"/>
</dbReference>
<evidence type="ECO:0000259" key="6">
    <source>
        <dbReference type="Pfam" id="PF21036"/>
    </source>
</evidence>
<evidence type="ECO:0000256" key="3">
    <source>
        <dbReference type="ARBA" id="ARBA00022679"/>
    </source>
</evidence>
<feature type="domain" description="Erythromycin biosynthesis protein CIII-like N-terminal" evidence="6">
    <location>
        <begin position="102"/>
        <end position="155"/>
    </location>
</feature>
<evidence type="ECO:0000256" key="4">
    <source>
        <dbReference type="SAM" id="MobiDB-lite"/>
    </source>
</evidence>
<gene>
    <name evidence="7" type="ORF">ACFORO_19200</name>
</gene>
<dbReference type="CDD" id="cd03784">
    <property type="entry name" value="GT1_Gtf-like"/>
    <property type="match status" value="1"/>
</dbReference>
<dbReference type="InterPro" id="IPR010610">
    <property type="entry name" value="EryCIII-like_C"/>
</dbReference>
<name>A0ABV7QJ14_9PSEU</name>
<evidence type="ECO:0000313" key="7">
    <source>
        <dbReference type="EMBL" id="MFC3512308.1"/>
    </source>
</evidence>
<evidence type="ECO:0000313" key="8">
    <source>
        <dbReference type="Proteomes" id="UP001595764"/>
    </source>
</evidence>
<feature type="region of interest" description="Disordered" evidence="4">
    <location>
        <begin position="159"/>
        <end position="185"/>
    </location>
</feature>
<dbReference type="Proteomes" id="UP001595764">
    <property type="component" value="Unassembled WGS sequence"/>
</dbReference>
<dbReference type="InterPro" id="IPR002213">
    <property type="entry name" value="UDP_glucos_trans"/>
</dbReference>